<comment type="caution">
    <text evidence="24">The sequence shown here is derived from an EMBL/GenBank/DDBJ whole genome shotgun (WGS) entry which is preliminary data.</text>
</comment>
<evidence type="ECO:0000256" key="7">
    <source>
        <dbReference type="ARBA" id="ARBA00022617"/>
    </source>
</evidence>
<dbReference type="Pfam" id="PF14715">
    <property type="entry name" value="FixP_N"/>
    <property type="match status" value="1"/>
</dbReference>
<keyword evidence="5" id="KW-1003">Cell membrane</keyword>
<dbReference type="InterPro" id="IPR038414">
    <property type="entry name" value="CcoP_N_sf"/>
</dbReference>
<evidence type="ECO:0000256" key="19">
    <source>
        <dbReference type="ARBA" id="ARBA00029635"/>
    </source>
</evidence>
<dbReference type="GO" id="GO:0020037">
    <property type="term" value="F:heme binding"/>
    <property type="evidence" value="ECO:0007669"/>
    <property type="project" value="InterPro"/>
</dbReference>
<organism evidence="24 25">
    <name type="scientific">Paraglaciecola hydrolytica</name>
    <dbReference type="NCBI Taxonomy" id="1799789"/>
    <lineage>
        <taxon>Bacteria</taxon>
        <taxon>Pseudomonadati</taxon>
        <taxon>Pseudomonadota</taxon>
        <taxon>Gammaproteobacteria</taxon>
        <taxon>Alteromonadales</taxon>
        <taxon>Alteromonadaceae</taxon>
        <taxon>Paraglaciecola</taxon>
    </lineage>
</organism>
<proteinExistence type="inferred from homology"/>
<evidence type="ECO:0000256" key="6">
    <source>
        <dbReference type="ARBA" id="ARBA00022519"/>
    </source>
</evidence>
<accession>A0A136A1T4</accession>
<dbReference type="UniPathway" id="UPA00705"/>
<evidence type="ECO:0000256" key="17">
    <source>
        <dbReference type="ARBA" id="ARBA00023065"/>
    </source>
</evidence>
<feature type="transmembrane region" description="Helical" evidence="22">
    <location>
        <begin position="41"/>
        <end position="60"/>
    </location>
</feature>
<keyword evidence="13" id="KW-0249">Electron transport</keyword>
<evidence type="ECO:0000256" key="10">
    <source>
        <dbReference type="ARBA" id="ARBA00022723"/>
    </source>
</evidence>
<evidence type="ECO:0000256" key="1">
    <source>
        <dbReference type="ARBA" id="ARBA00004533"/>
    </source>
</evidence>
<dbReference type="PANTHER" id="PTHR33751">
    <property type="entry name" value="CBB3-TYPE CYTOCHROME C OXIDASE SUBUNIT FIXP"/>
    <property type="match status" value="1"/>
</dbReference>
<evidence type="ECO:0000256" key="11">
    <source>
        <dbReference type="ARBA" id="ARBA00022737"/>
    </source>
</evidence>
<feature type="binding site" description="axial binding residue" evidence="20">
    <location>
        <position position="235"/>
    </location>
    <ligand>
        <name>heme c</name>
        <dbReference type="ChEBI" id="CHEBI:61717"/>
        <label>2</label>
    </ligand>
    <ligandPart>
        <name>Fe</name>
        <dbReference type="ChEBI" id="CHEBI:18248"/>
    </ligandPart>
</feature>
<evidence type="ECO:0000256" key="16">
    <source>
        <dbReference type="ARBA" id="ARBA00023004"/>
    </source>
</evidence>
<feature type="domain" description="Cytochrome c" evidence="23">
    <location>
        <begin position="132"/>
        <end position="212"/>
    </location>
</feature>
<dbReference type="STRING" id="1799789.AX660_13190"/>
<dbReference type="GO" id="GO:0006119">
    <property type="term" value="P:oxidative phosphorylation"/>
    <property type="evidence" value="ECO:0007669"/>
    <property type="project" value="UniProtKB-UniPathway"/>
</dbReference>
<dbReference type="PANTHER" id="PTHR33751:SF1">
    <property type="entry name" value="CBB3-TYPE CYTOCHROME C OXIDASE SUBUNIT FIXP"/>
    <property type="match status" value="1"/>
</dbReference>
<evidence type="ECO:0000256" key="15">
    <source>
        <dbReference type="ARBA" id="ARBA00023002"/>
    </source>
</evidence>
<evidence type="ECO:0000313" key="24">
    <source>
        <dbReference type="EMBL" id="KXI29110.1"/>
    </source>
</evidence>
<keyword evidence="7 21" id="KW-0349">Heme</keyword>
<keyword evidence="16 20" id="KW-0408">Iron</keyword>
<evidence type="ECO:0000256" key="13">
    <source>
        <dbReference type="ARBA" id="ARBA00022982"/>
    </source>
</evidence>
<evidence type="ECO:0000256" key="4">
    <source>
        <dbReference type="ARBA" id="ARBA00022448"/>
    </source>
</evidence>
<keyword evidence="12" id="KW-0375">Hydrogen ion transport</keyword>
<keyword evidence="10 20" id="KW-0479">Metal-binding</keyword>
<dbReference type="InterPro" id="IPR050597">
    <property type="entry name" value="Cytochrome_c_Oxidase_Subunit"/>
</dbReference>
<dbReference type="InterPro" id="IPR036909">
    <property type="entry name" value="Cyt_c-like_dom_sf"/>
</dbReference>
<evidence type="ECO:0000256" key="8">
    <source>
        <dbReference type="ARBA" id="ARBA00022660"/>
    </source>
</evidence>
<keyword evidence="15" id="KW-0560">Oxidoreductase</keyword>
<dbReference type="EMBL" id="LSNE01000005">
    <property type="protein sequence ID" value="KXI29110.1"/>
    <property type="molecule type" value="Genomic_DNA"/>
</dbReference>
<evidence type="ECO:0000256" key="3">
    <source>
        <dbReference type="ARBA" id="ARBA00006113"/>
    </source>
</evidence>
<evidence type="ECO:0000313" key="25">
    <source>
        <dbReference type="Proteomes" id="UP000070299"/>
    </source>
</evidence>
<evidence type="ECO:0000256" key="2">
    <source>
        <dbReference type="ARBA" id="ARBA00004673"/>
    </source>
</evidence>
<feature type="binding site" description="covalent" evidence="21">
    <location>
        <position position="234"/>
    </location>
    <ligand>
        <name>heme c</name>
        <dbReference type="ChEBI" id="CHEBI:61717"/>
        <label>2</label>
    </ligand>
</feature>
<protein>
    <recommendedName>
        <fullName evidence="19">Cytochrome c oxidase subunit III</fullName>
    </recommendedName>
</protein>
<keyword evidence="8" id="KW-0679">Respiratory chain</keyword>
<keyword evidence="17" id="KW-0406">Ion transport</keyword>
<comment type="pathway">
    <text evidence="2">Energy metabolism; oxidative phosphorylation.</text>
</comment>
<keyword evidence="6" id="KW-0997">Cell inner membrane</keyword>
<feature type="binding site" description="axial binding residue" evidence="20">
    <location>
        <position position="189"/>
    </location>
    <ligand>
        <name>heme c</name>
        <dbReference type="ChEBI" id="CHEBI:61717"/>
        <label>2</label>
    </ligand>
    <ligandPart>
        <name>Fe</name>
        <dbReference type="ChEBI" id="CHEBI:18248"/>
    </ligandPart>
</feature>
<keyword evidence="18 22" id="KW-0472">Membrane</keyword>
<dbReference type="GO" id="GO:0005886">
    <property type="term" value="C:plasma membrane"/>
    <property type="evidence" value="ECO:0007669"/>
    <property type="project" value="UniProtKB-SubCell"/>
</dbReference>
<evidence type="ECO:0000256" key="14">
    <source>
        <dbReference type="ARBA" id="ARBA00022989"/>
    </source>
</evidence>
<evidence type="ECO:0000256" key="12">
    <source>
        <dbReference type="ARBA" id="ARBA00022781"/>
    </source>
</evidence>
<dbReference type="AlphaFoldDB" id="A0A136A1T4"/>
<gene>
    <name evidence="24" type="ORF">AX660_13190</name>
</gene>
<evidence type="ECO:0000256" key="21">
    <source>
        <dbReference type="PIRSR" id="PIRSR000006-2"/>
    </source>
</evidence>
<dbReference type="PROSITE" id="PS51007">
    <property type="entry name" value="CYTC"/>
    <property type="match status" value="2"/>
</dbReference>
<dbReference type="Pfam" id="PF13442">
    <property type="entry name" value="Cytochrome_CBB3"/>
    <property type="match status" value="2"/>
</dbReference>
<comment type="cofactor">
    <cofactor evidence="21">
        <name>heme c</name>
        <dbReference type="ChEBI" id="CHEBI:61717"/>
    </cofactor>
    <text evidence="21">Binds 2 heme C groups per subunit.</text>
</comment>
<dbReference type="InterPro" id="IPR032858">
    <property type="entry name" value="CcoP_N"/>
</dbReference>
<dbReference type="Gene3D" id="6.10.280.130">
    <property type="match status" value="1"/>
</dbReference>
<dbReference type="InterPro" id="IPR008168">
    <property type="entry name" value="Cyt_C_IC"/>
</dbReference>
<feature type="non-terminal residue" evidence="24">
    <location>
        <position position="1"/>
    </location>
</feature>
<reference evidence="25" key="1">
    <citation type="submission" date="2016-02" db="EMBL/GenBank/DDBJ databases">
        <authorList>
            <person name="Schultz-Johansen M."/>
            <person name="Glaring M.A."/>
            <person name="Bech P.K."/>
            <person name="Stougaard P."/>
        </authorList>
    </citation>
    <scope>NUCLEOTIDE SEQUENCE [LARGE SCALE GENOMIC DNA]</scope>
    <source>
        <strain evidence="25">S66</strain>
    </source>
</reference>
<evidence type="ECO:0000256" key="5">
    <source>
        <dbReference type="ARBA" id="ARBA00022475"/>
    </source>
</evidence>
<dbReference type="NCBIfam" id="TIGR00782">
    <property type="entry name" value="ccoP"/>
    <property type="match status" value="1"/>
</dbReference>
<sequence length="302" mass="33284">ILGCYLLLRWCLSNKTGVKEGDDMHHEFDGILEINNQLPRWWTILFYICIVWALIYLLLFPGLGNFKGLLNWQSSNQGILSLAESKAAVEKNITDGVLNQYDREIAAANEAFEPIFDKYFATAIPDLINDPEALKIGQRLFSQNCSQCHGSDARGANSGFPDLTDNDWLYGGSPEKITETLLNGRNALMPAWLDSMGEDGIAEVVQYALSLSGRKVDDSLAEKGKDRFVVCAACHGADGAGNQMMGAPNLTDNIWLYGGSERAVTETLTHGRNGVMPSFKTTLGEKKIHLVAAYVYSLSHNK</sequence>
<evidence type="ECO:0000256" key="20">
    <source>
        <dbReference type="PIRSR" id="PIRSR000006-1"/>
    </source>
</evidence>
<dbReference type="PRINTS" id="PR00605">
    <property type="entry name" value="CYTCHROMECIC"/>
</dbReference>
<dbReference type="GO" id="GO:0009055">
    <property type="term" value="F:electron transfer activity"/>
    <property type="evidence" value="ECO:0007669"/>
    <property type="project" value="InterPro"/>
</dbReference>
<keyword evidence="14 22" id="KW-1133">Transmembrane helix</keyword>
<evidence type="ECO:0000256" key="18">
    <source>
        <dbReference type="ARBA" id="ARBA00023136"/>
    </source>
</evidence>
<dbReference type="Proteomes" id="UP000070299">
    <property type="component" value="Unassembled WGS sequence"/>
</dbReference>
<feature type="binding site" description="axial binding residue" evidence="20">
    <location>
        <position position="276"/>
    </location>
    <ligand>
        <name>heme c</name>
        <dbReference type="ChEBI" id="CHEBI:61717"/>
        <label>1</label>
    </ligand>
    <ligandPart>
        <name>Fe</name>
        <dbReference type="ChEBI" id="CHEBI:18248"/>
    </ligandPart>
</feature>
<feature type="binding site" description="covalent" evidence="21">
    <location>
        <position position="231"/>
    </location>
    <ligand>
        <name>heme c</name>
        <dbReference type="ChEBI" id="CHEBI:61717"/>
        <label>2</label>
    </ligand>
</feature>
<feature type="binding site" description="covalent" evidence="21">
    <location>
        <position position="148"/>
    </location>
    <ligand>
        <name>heme c</name>
        <dbReference type="ChEBI" id="CHEBI:61717"/>
        <label>1</label>
    </ligand>
</feature>
<name>A0A136A1T4_9ALTE</name>
<dbReference type="InterPro" id="IPR009056">
    <property type="entry name" value="Cyt_c-like_dom"/>
</dbReference>
<dbReference type="Gene3D" id="1.10.760.10">
    <property type="entry name" value="Cytochrome c-like domain"/>
    <property type="match status" value="2"/>
</dbReference>
<feature type="binding site" description="axial binding residue" evidence="20">
    <location>
        <position position="149"/>
    </location>
    <ligand>
        <name>heme c</name>
        <dbReference type="ChEBI" id="CHEBI:61717"/>
        <label>1</label>
    </ligand>
    <ligandPart>
        <name>Fe</name>
        <dbReference type="ChEBI" id="CHEBI:18248"/>
    </ligandPart>
</feature>
<comment type="similarity">
    <text evidence="3">Belongs to the CcoP / FixP family.</text>
</comment>
<comment type="subcellular location">
    <subcellularLocation>
        <location evidence="1">Cell inner membrane</location>
    </subcellularLocation>
</comment>
<evidence type="ECO:0000256" key="22">
    <source>
        <dbReference type="SAM" id="Phobius"/>
    </source>
</evidence>
<dbReference type="SUPFAM" id="SSF46626">
    <property type="entry name" value="Cytochrome c"/>
    <property type="match status" value="2"/>
</dbReference>
<dbReference type="GO" id="GO:1902600">
    <property type="term" value="P:proton transmembrane transport"/>
    <property type="evidence" value="ECO:0007669"/>
    <property type="project" value="UniProtKB-KW"/>
</dbReference>
<dbReference type="InterPro" id="IPR004678">
    <property type="entry name" value="Cyt_c_oxidase_cbb3_su3"/>
</dbReference>
<dbReference type="PIRSF" id="PIRSF000006">
    <property type="entry name" value="Cbb3-Cox_fixP"/>
    <property type="match status" value="1"/>
</dbReference>
<evidence type="ECO:0000256" key="9">
    <source>
        <dbReference type="ARBA" id="ARBA00022692"/>
    </source>
</evidence>
<keyword evidence="25" id="KW-1185">Reference proteome</keyword>
<feature type="domain" description="Cytochrome c" evidence="23">
    <location>
        <begin position="219"/>
        <end position="299"/>
    </location>
</feature>
<keyword evidence="4" id="KW-0813">Transport</keyword>
<keyword evidence="9 22" id="KW-0812">Transmembrane</keyword>
<feature type="binding site" description="covalent" evidence="21">
    <location>
        <position position="145"/>
    </location>
    <ligand>
        <name>heme c</name>
        <dbReference type="ChEBI" id="CHEBI:61717"/>
        <label>1</label>
    </ligand>
</feature>
<dbReference type="GO" id="GO:0016491">
    <property type="term" value="F:oxidoreductase activity"/>
    <property type="evidence" value="ECO:0007669"/>
    <property type="project" value="UniProtKB-KW"/>
</dbReference>
<keyword evidence="11" id="KW-0677">Repeat</keyword>
<dbReference type="GO" id="GO:0005506">
    <property type="term" value="F:iron ion binding"/>
    <property type="evidence" value="ECO:0007669"/>
    <property type="project" value="InterPro"/>
</dbReference>
<evidence type="ECO:0000259" key="23">
    <source>
        <dbReference type="PROSITE" id="PS51007"/>
    </source>
</evidence>